<gene>
    <name evidence="1" type="ORF">L1987_80840</name>
</gene>
<name>A0ACB8YN31_9ASTR</name>
<reference evidence="2" key="1">
    <citation type="journal article" date="2022" name="Mol. Ecol. Resour.">
        <title>The genomes of chicory, endive, great burdock and yacon provide insights into Asteraceae palaeo-polyploidization history and plant inulin production.</title>
        <authorList>
            <person name="Fan W."/>
            <person name="Wang S."/>
            <person name="Wang H."/>
            <person name="Wang A."/>
            <person name="Jiang F."/>
            <person name="Liu H."/>
            <person name="Zhao H."/>
            <person name="Xu D."/>
            <person name="Zhang Y."/>
        </authorList>
    </citation>
    <scope>NUCLEOTIDE SEQUENCE [LARGE SCALE GENOMIC DNA]</scope>
    <source>
        <strain evidence="2">cv. Yunnan</strain>
    </source>
</reference>
<comment type="caution">
    <text evidence="1">The sequence shown here is derived from an EMBL/GenBank/DDBJ whole genome shotgun (WGS) entry which is preliminary data.</text>
</comment>
<sequence length="339" mass="38253">MLDFMMVSKDECEELKRLEKLVNKYERGLIQRVDCFEHRVVLQVTPGLRARRVKTVATAKYHMVAATDGAKFFTWVPSEYYDIRKQCEGCMCYDFSHMENLVSKKYVKDAPGVGDIDFVSCSRIVYQAMIMDWMRYLEAGIPHLLEDGINLVIRCSYKFMHYIDNEPSIPLLSILPHFLSPHMEARSQKVNTFFFIILLASNQTLATPKSTWVGSKFQIECTMCAACDNPCNQQPPPPPQSPPIHPPPPSTGGGYYYSPPPPTSEIGGGGGYYYSPPPPSQGVYFHSPPSYGSYPTLEPPNPIMNNFPYYYHNSPQYDSASVVSLSGATAMLLITIFLF</sequence>
<reference evidence="1 2" key="2">
    <citation type="journal article" date="2022" name="Mol. Ecol. Resour.">
        <title>The genomes of chicory, endive, great burdock and yacon provide insights into Asteraceae paleo-polyploidization history and plant inulin production.</title>
        <authorList>
            <person name="Fan W."/>
            <person name="Wang S."/>
            <person name="Wang H."/>
            <person name="Wang A."/>
            <person name="Jiang F."/>
            <person name="Liu H."/>
            <person name="Zhao H."/>
            <person name="Xu D."/>
            <person name="Zhang Y."/>
        </authorList>
    </citation>
    <scope>NUCLEOTIDE SEQUENCE [LARGE SCALE GENOMIC DNA]</scope>
    <source>
        <strain evidence="2">cv. Yunnan</strain>
        <tissue evidence="1">Leaves</tissue>
    </source>
</reference>
<accession>A0ACB8YN31</accession>
<keyword evidence="2" id="KW-1185">Reference proteome</keyword>
<protein>
    <submittedName>
        <fullName evidence="1">Uncharacterized protein</fullName>
    </submittedName>
</protein>
<organism evidence="1 2">
    <name type="scientific">Smallanthus sonchifolius</name>
    <dbReference type="NCBI Taxonomy" id="185202"/>
    <lineage>
        <taxon>Eukaryota</taxon>
        <taxon>Viridiplantae</taxon>
        <taxon>Streptophyta</taxon>
        <taxon>Embryophyta</taxon>
        <taxon>Tracheophyta</taxon>
        <taxon>Spermatophyta</taxon>
        <taxon>Magnoliopsida</taxon>
        <taxon>eudicotyledons</taxon>
        <taxon>Gunneridae</taxon>
        <taxon>Pentapetalae</taxon>
        <taxon>asterids</taxon>
        <taxon>campanulids</taxon>
        <taxon>Asterales</taxon>
        <taxon>Asteraceae</taxon>
        <taxon>Asteroideae</taxon>
        <taxon>Heliantheae alliance</taxon>
        <taxon>Millerieae</taxon>
        <taxon>Smallanthus</taxon>
    </lineage>
</organism>
<dbReference type="EMBL" id="CM042044">
    <property type="protein sequence ID" value="KAI3687149.1"/>
    <property type="molecule type" value="Genomic_DNA"/>
</dbReference>
<dbReference type="Proteomes" id="UP001056120">
    <property type="component" value="Linkage Group LG27"/>
</dbReference>
<proteinExistence type="predicted"/>
<evidence type="ECO:0000313" key="1">
    <source>
        <dbReference type="EMBL" id="KAI3687149.1"/>
    </source>
</evidence>
<evidence type="ECO:0000313" key="2">
    <source>
        <dbReference type="Proteomes" id="UP001056120"/>
    </source>
</evidence>